<dbReference type="PANTHER" id="PTHR43459">
    <property type="entry name" value="ENOYL-COA HYDRATASE"/>
    <property type="match status" value="1"/>
</dbReference>
<keyword evidence="3" id="KW-1185">Reference proteome</keyword>
<dbReference type="CDD" id="cd06558">
    <property type="entry name" value="crotonase-like"/>
    <property type="match status" value="1"/>
</dbReference>
<organism evidence="2 3">
    <name type="scientific">Prauserella oleivorans</name>
    <dbReference type="NCBI Taxonomy" id="1478153"/>
    <lineage>
        <taxon>Bacteria</taxon>
        <taxon>Bacillati</taxon>
        <taxon>Actinomycetota</taxon>
        <taxon>Actinomycetes</taxon>
        <taxon>Pseudonocardiales</taxon>
        <taxon>Pseudonocardiaceae</taxon>
        <taxon>Prauserella</taxon>
    </lineage>
</organism>
<dbReference type="InterPro" id="IPR001753">
    <property type="entry name" value="Enoyl-CoA_hydra/iso"/>
</dbReference>
<dbReference type="RefSeq" id="WP_377389964.1">
    <property type="nucleotide sequence ID" value="NZ_JBHSAN010000019.1"/>
</dbReference>
<comment type="similarity">
    <text evidence="1">Belongs to the enoyl-CoA hydratase/isomerase family.</text>
</comment>
<name>A0ABW5WEG1_9PSEU</name>
<dbReference type="InterPro" id="IPR018376">
    <property type="entry name" value="Enoyl-CoA_hyd/isom_CS"/>
</dbReference>
<proteinExistence type="inferred from homology"/>
<gene>
    <name evidence="2" type="ORF">ACFS2C_22630</name>
</gene>
<evidence type="ECO:0000256" key="1">
    <source>
        <dbReference type="RuleBase" id="RU003707"/>
    </source>
</evidence>
<reference evidence="3" key="1">
    <citation type="journal article" date="2019" name="Int. J. Syst. Evol. Microbiol.">
        <title>The Global Catalogue of Microorganisms (GCM) 10K type strain sequencing project: providing services to taxonomists for standard genome sequencing and annotation.</title>
        <authorList>
            <consortium name="The Broad Institute Genomics Platform"/>
            <consortium name="The Broad Institute Genome Sequencing Center for Infectious Disease"/>
            <person name="Wu L."/>
            <person name="Ma J."/>
        </authorList>
    </citation>
    <scope>NUCLEOTIDE SEQUENCE [LARGE SCALE GENOMIC DNA]</scope>
    <source>
        <strain evidence="3">IBRC-M 10906</strain>
    </source>
</reference>
<accession>A0ABW5WEG1</accession>
<dbReference type="Proteomes" id="UP001597478">
    <property type="component" value="Unassembled WGS sequence"/>
</dbReference>
<dbReference type="Pfam" id="PF00378">
    <property type="entry name" value="ECH_1"/>
    <property type="match status" value="1"/>
</dbReference>
<sequence>MSQQLIVERSGNIETWWINLPDIRNPITSPEMIEAFVDNTARVDRDQDVRCVILTGAGKAFSAGGNLKDIAERQGMFGGSPYVQRNGYRHGVQRIPLALHDCEVPFVAAVNGPAVGAGCDLAMMCDLRIASEQAFFAESFVQLGLIPGDGGAWFLTQAIGPARAAEMALTGDRIDARTALEWGIVTRVCAPGDLLDEARALAERIAKNPGPSVRMTKKLLREARRRDLAGVLELSASMQALAHHTEEHRASMDKIAKR</sequence>
<dbReference type="Gene3D" id="3.90.226.10">
    <property type="entry name" value="2-enoyl-CoA Hydratase, Chain A, domain 1"/>
    <property type="match status" value="1"/>
</dbReference>
<dbReference type="PROSITE" id="PS00166">
    <property type="entry name" value="ENOYL_COA_HYDRATASE"/>
    <property type="match status" value="1"/>
</dbReference>
<evidence type="ECO:0000313" key="2">
    <source>
        <dbReference type="EMBL" id="MFD2802187.1"/>
    </source>
</evidence>
<evidence type="ECO:0000313" key="3">
    <source>
        <dbReference type="Proteomes" id="UP001597478"/>
    </source>
</evidence>
<dbReference type="NCBIfam" id="NF006699">
    <property type="entry name" value="PRK09245.1"/>
    <property type="match status" value="1"/>
</dbReference>
<dbReference type="PANTHER" id="PTHR43459:SF1">
    <property type="entry name" value="EG:BACN32G11.4 PROTEIN"/>
    <property type="match status" value="1"/>
</dbReference>
<comment type="caution">
    <text evidence="2">The sequence shown here is derived from an EMBL/GenBank/DDBJ whole genome shotgun (WGS) entry which is preliminary data.</text>
</comment>
<dbReference type="InterPro" id="IPR029045">
    <property type="entry name" value="ClpP/crotonase-like_dom_sf"/>
</dbReference>
<protein>
    <submittedName>
        <fullName evidence="2">Crotonase/enoyl-CoA hydratase family protein</fullName>
    </submittedName>
</protein>
<dbReference type="EMBL" id="JBHUOF010000042">
    <property type="protein sequence ID" value="MFD2802187.1"/>
    <property type="molecule type" value="Genomic_DNA"/>
</dbReference>
<dbReference type="SUPFAM" id="SSF52096">
    <property type="entry name" value="ClpP/crotonase"/>
    <property type="match status" value="1"/>
</dbReference>